<dbReference type="Pfam" id="PF05173">
    <property type="entry name" value="DapB_C"/>
    <property type="match status" value="1"/>
</dbReference>
<gene>
    <name evidence="12" type="primary">dapB</name>
    <name evidence="15" type="ORF">SD10_04585</name>
</gene>
<dbReference type="Gene3D" id="3.30.360.10">
    <property type="entry name" value="Dihydrodipicolinate Reductase, domain 2"/>
    <property type="match status" value="1"/>
</dbReference>
<dbReference type="Gene3D" id="3.40.50.720">
    <property type="entry name" value="NAD(P)-binding Rossmann-like Domain"/>
    <property type="match status" value="1"/>
</dbReference>
<feature type="active site" description="Proton donor/acceptor" evidence="12">
    <location>
        <position position="135"/>
    </location>
</feature>
<dbReference type="Pfam" id="PF01113">
    <property type="entry name" value="DapB_N"/>
    <property type="match status" value="1"/>
</dbReference>
<dbReference type="UniPathway" id="UPA00034">
    <property type="reaction ID" value="UER00018"/>
</dbReference>
<feature type="active site" description="Proton donor" evidence="12">
    <location>
        <position position="139"/>
    </location>
</feature>
<reference evidence="15 16" key="1">
    <citation type="journal article" date="2014" name="Curr. Microbiol.">
        <title>Spirosoma radiotolerans sp. nov., a gamma-radiation-resistant bacterium isolated from gamma ray-irradiated soil.</title>
        <authorList>
            <person name="Lee J.J."/>
            <person name="Srinivasan S."/>
            <person name="Lim S."/>
            <person name="Joe M."/>
            <person name="Im S."/>
            <person name="Bae S.I."/>
            <person name="Park K.R."/>
            <person name="Han J.H."/>
            <person name="Park S.H."/>
            <person name="Joo B.M."/>
            <person name="Park S.J."/>
            <person name="Kim M.K."/>
        </authorList>
    </citation>
    <scope>NUCLEOTIDE SEQUENCE [LARGE SCALE GENOMIC DNA]</scope>
    <source>
        <strain evidence="15 16">DG5A</strain>
    </source>
</reference>
<dbReference type="NCBIfam" id="TIGR00036">
    <property type="entry name" value="dapB"/>
    <property type="match status" value="1"/>
</dbReference>
<comment type="subcellular location">
    <subcellularLocation>
        <location evidence="12">Cytoplasm</location>
    </subcellularLocation>
</comment>
<keyword evidence="16" id="KW-1185">Reference proteome</keyword>
<dbReference type="PATRIC" id="fig|1379870.5.peg.995"/>
<keyword evidence="5 12" id="KW-0560">Oxidoreductase</keyword>
<feature type="domain" description="Dihydrodipicolinate reductase N-terminal" evidence="13">
    <location>
        <begin position="1"/>
        <end position="103"/>
    </location>
</feature>
<evidence type="ECO:0000256" key="5">
    <source>
        <dbReference type="ARBA" id="ARBA00023002"/>
    </source>
</evidence>
<dbReference type="AlphaFoldDB" id="A0A0E3ZTZ6"/>
<evidence type="ECO:0000256" key="10">
    <source>
        <dbReference type="ARBA" id="ARBA00049080"/>
    </source>
</evidence>
<evidence type="ECO:0000256" key="1">
    <source>
        <dbReference type="ARBA" id="ARBA00006642"/>
    </source>
</evidence>
<keyword evidence="6 12" id="KW-0520">NAD</keyword>
<evidence type="ECO:0000256" key="4">
    <source>
        <dbReference type="ARBA" id="ARBA00022915"/>
    </source>
</evidence>
<dbReference type="KEGG" id="srd:SD10_04585"/>
<keyword evidence="12" id="KW-0963">Cytoplasm</keyword>
<evidence type="ECO:0000256" key="7">
    <source>
        <dbReference type="ARBA" id="ARBA00023154"/>
    </source>
</evidence>
<dbReference type="InterPro" id="IPR000846">
    <property type="entry name" value="DapB_N"/>
</dbReference>
<evidence type="ECO:0000313" key="15">
    <source>
        <dbReference type="EMBL" id="AKD54293.1"/>
    </source>
</evidence>
<feature type="domain" description="Dihydrodipicolinate reductase C-terminal" evidence="14">
    <location>
        <begin position="106"/>
        <end position="242"/>
    </location>
</feature>
<accession>A0A0E3ZTZ6</accession>
<dbReference type="SUPFAM" id="SSF55347">
    <property type="entry name" value="Glyceraldehyde-3-phosphate dehydrogenase-like, C-terminal domain"/>
    <property type="match status" value="1"/>
</dbReference>
<comment type="catalytic activity">
    <reaction evidence="10 12">
        <text>(S)-2,3,4,5-tetrahydrodipicolinate + NADP(+) + H2O = (2S,4S)-4-hydroxy-2,3,4,5-tetrahydrodipicolinate + NADPH + H(+)</text>
        <dbReference type="Rhea" id="RHEA:35331"/>
        <dbReference type="ChEBI" id="CHEBI:15377"/>
        <dbReference type="ChEBI" id="CHEBI:15378"/>
        <dbReference type="ChEBI" id="CHEBI:16845"/>
        <dbReference type="ChEBI" id="CHEBI:57783"/>
        <dbReference type="ChEBI" id="CHEBI:58349"/>
        <dbReference type="ChEBI" id="CHEBI:67139"/>
        <dbReference type="EC" id="1.17.1.8"/>
    </reaction>
</comment>
<dbReference type="PANTHER" id="PTHR20836">
    <property type="entry name" value="DIHYDRODIPICOLINATE REDUCTASE"/>
    <property type="match status" value="1"/>
</dbReference>
<sequence>MNILLLGYGKMGKTIEQILLERGHQIAARIDANNHAELTNLASDAVDVVIEFSSPESAAENITYCLERGWPVVCGTTGWLNRRADIEEFCKTRKGAFFYASNYSIGVNLFFRLNKVLAQFMRKYPSYHVSMTEIHHTEKKDAPSGTAITLAEGVMEQLASKRRWISNEAGHAPQPVGEDAIEIQSFREGAVPGTHTVRYDSDVDQIEISHVAHSRQGFALGAVVAAEWLVGREGIFGMDDLLGN</sequence>
<evidence type="ECO:0000259" key="14">
    <source>
        <dbReference type="Pfam" id="PF05173"/>
    </source>
</evidence>
<evidence type="ECO:0000313" key="16">
    <source>
        <dbReference type="Proteomes" id="UP000033054"/>
    </source>
</evidence>
<feature type="binding site" evidence="12">
    <location>
        <position position="29"/>
    </location>
    <ligand>
        <name>NADP(+)</name>
        <dbReference type="ChEBI" id="CHEBI:58349"/>
    </ligand>
</feature>
<dbReference type="HAMAP" id="MF_00102">
    <property type="entry name" value="DapB"/>
    <property type="match status" value="1"/>
</dbReference>
<evidence type="ECO:0000256" key="6">
    <source>
        <dbReference type="ARBA" id="ARBA00023027"/>
    </source>
</evidence>
<dbReference type="GO" id="GO:0009089">
    <property type="term" value="P:lysine biosynthetic process via diaminopimelate"/>
    <property type="evidence" value="ECO:0007669"/>
    <property type="project" value="UniProtKB-UniRule"/>
</dbReference>
<dbReference type="EC" id="1.17.1.8" evidence="9 12"/>
<feature type="binding site" evidence="12">
    <location>
        <begin position="100"/>
        <end position="103"/>
    </location>
    <ligand>
        <name>NAD(+)</name>
        <dbReference type="ChEBI" id="CHEBI:57540"/>
    </ligand>
</feature>
<evidence type="ECO:0000256" key="2">
    <source>
        <dbReference type="ARBA" id="ARBA00022605"/>
    </source>
</evidence>
<dbReference type="CDD" id="cd02274">
    <property type="entry name" value="DHDPR_N"/>
    <property type="match status" value="1"/>
</dbReference>
<name>A0A0E3ZTZ6_9BACT</name>
<dbReference type="PANTHER" id="PTHR20836:SF0">
    <property type="entry name" value="4-HYDROXY-TETRAHYDRODIPICOLINATE REDUCTASE 1, CHLOROPLASTIC-RELATED"/>
    <property type="match status" value="1"/>
</dbReference>
<dbReference type="InterPro" id="IPR023940">
    <property type="entry name" value="DHDPR_bac"/>
</dbReference>
<dbReference type="RefSeq" id="WP_046375889.1">
    <property type="nucleotide sequence ID" value="NZ_CP010429.1"/>
</dbReference>
<protein>
    <recommendedName>
        <fullName evidence="9 12">4-hydroxy-tetrahydrodipicolinate reductase</fullName>
        <shortName evidence="12">HTPA reductase</shortName>
        <ecNumber evidence="9 12">1.17.1.8</ecNumber>
    </recommendedName>
</protein>
<dbReference type="HOGENOM" id="CLU_047479_1_0_10"/>
<evidence type="ECO:0000256" key="3">
    <source>
        <dbReference type="ARBA" id="ARBA00022857"/>
    </source>
</evidence>
<evidence type="ECO:0000256" key="9">
    <source>
        <dbReference type="ARBA" id="ARBA00038983"/>
    </source>
</evidence>
<keyword evidence="7 12" id="KW-0457">Lysine biosynthesis</keyword>
<organism evidence="15 16">
    <name type="scientific">Spirosoma radiotolerans</name>
    <dbReference type="NCBI Taxonomy" id="1379870"/>
    <lineage>
        <taxon>Bacteria</taxon>
        <taxon>Pseudomonadati</taxon>
        <taxon>Bacteroidota</taxon>
        <taxon>Cytophagia</taxon>
        <taxon>Cytophagales</taxon>
        <taxon>Cytophagaceae</taxon>
        <taxon>Spirosoma</taxon>
    </lineage>
</organism>
<feature type="binding site" evidence="12">
    <location>
        <begin position="75"/>
        <end position="77"/>
    </location>
    <ligand>
        <name>NAD(+)</name>
        <dbReference type="ChEBI" id="CHEBI:57540"/>
    </ligand>
</feature>
<dbReference type="GO" id="GO:0008839">
    <property type="term" value="F:4-hydroxy-tetrahydrodipicolinate reductase"/>
    <property type="evidence" value="ECO:0007669"/>
    <property type="project" value="UniProtKB-UniRule"/>
</dbReference>
<dbReference type="GO" id="GO:0005829">
    <property type="term" value="C:cytosol"/>
    <property type="evidence" value="ECO:0007669"/>
    <property type="project" value="TreeGrafter"/>
</dbReference>
<dbReference type="OrthoDB" id="9790352at2"/>
<dbReference type="EMBL" id="CP010429">
    <property type="protein sequence ID" value="AKD54293.1"/>
    <property type="molecule type" value="Genomic_DNA"/>
</dbReference>
<dbReference type="STRING" id="1379870.SD10_04585"/>
<dbReference type="GO" id="GO:0016726">
    <property type="term" value="F:oxidoreductase activity, acting on CH or CH2 groups, NAD or NADP as acceptor"/>
    <property type="evidence" value="ECO:0007669"/>
    <property type="project" value="UniProtKB-UniRule"/>
</dbReference>
<comment type="function">
    <text evidence="12">Catalyzes the conversion of 4-hydroxy-tetrahydrodipicolinate (HTPA) to tetrahydrodipicolinate.</text>
</comment>
<dbReference type="InterPro" id="IPR036291">
    <property type="entry name" value="NAD(P)-bd_dom_sf"/>
</dbReference>
<evidence type="ECO:0000259" key="13">
    <source>
        <dbReference type="Pfam" id="PF01113"/>
    </source>
</evidence>
<keyword evidence="3 12" id="KW-0521">NADP</keyword>
<dbReference type="PIRSF" id="PIRSF000161">
    <property type="entry name" value="DHPR"/>
    <property type="match status" value="1"/>
</dbReference>
<evidence type="ECO:0000256" key="12">
    <source>
        <dbReference type="HAMAP-Rule" id="MF_00102"/>
    </source>
</evidence>
<comment type="caution">
    <text evidence="12">Lacks conserved residue(s) required for the propagation of feature annotation.</text>
</comment>
<comment type="subunit">
    <text evidence="12">Homotetramer.</text>
</comment>
<comment type="catalytic activity">
    <reaction evidence="11 12">
        <text>(S)-2,3,4,5-tetrahydrodipicolinate + NAD(+) + H2O = (2S,4S)-4-hydroxy-2,3,4,5-tetrahydrodipicolinate + NADH + H(+)</text>
        <dbReference type="Rhea" id="RHEA:35323"/>
        <dbReference type="ChEBI" id="CHEBI:15377"/>
        <dbReference type="ChEBI" id="CHEBI:15378"/>
        <dbReference type="ChEBI" id="CHEBI:16845"/>
        <dbReference type="ChEBI" id="CHEBI:57540"/>
        <dbReference type="ChEBI" id="CHEBI:57945"/>
        <dbReference type="ChEBI" id="CHEBI:67139"/>
        <dbReference type="EC" id="1.17.1.8"/>
    </reaction>
</comment>
<dbReference type="Proteomes" id="UP000033054">
    <property type="component" value="Chromosome"/>
</dbReference>
<dbReference type="GO" id="GO:0050661">
    <property type="term" value="F:NADP binding"/>
    <property type="evidence" value="ECO:0007669"/>
    <property type="project" value="UniProtKB-UniRule"/>
</dbReference>
<keyword evidence="2 12" id="KW-0028">Amino-acid biosynthesis</keyword>
<dbReference type="InterPro" id="IPR022663">
    <property type="entry name" value="DapB_C"/>
</dbReference>
<dbReference type="GO" id="GO:0019877">
    <property type="term" value="P:diaminopimelate biosynthetic process"/>
    <property type="evidence" value="ECO:0007669"/>
    <property type="project" value="UniProtKB-UniRule"/>
</dbReference>
<comment type="similarity">
    <text evidence="1 12">Belongs to the DapB family.</text>
</comment>
<feature type="binding site" evidence="12">
    <location>
        <begin position="145"/>
        <end position="146"/>
    </location>
    <ligand>
        <name>(S)-2,3,4,5-tetrahydrodipicolinate</name>
        <dbReference type="ChEBI" id="CHEBI:16845"/>
    </ligand>
</feature>
<dbReference type="SUPFAM" id="SSF51735">
    <property type="entry name" value="NAD(P)-binding Rossmann-fold domains"/>
    <property type="match status" value="1"/>
</dbReference>
<proteinExistence type="inferred from homology"/>
<comment type="caution">
    <text evidence="12">Was originally thought to be a dihydrodipicolinate reductase (DHDPR), catalyzing the conversion of dihydrodipicolinate to tetrahydrodipicolinate. However, it was shown in E.coli that the substrate of the enzymatic reaction is not dihydrodipicolinate (DHDP) but in fact (2S,4S)-4-hydroxy-2,3,4,5-tetrahydrodipicolinic acid (HTPA), the product released by the DapA-catalyzed reaction.</text>
</comment>
<comment type="pathway">
    <text evidence="8 12">Amino-acid biosynthesis; L-lysine biosynthesis via DAP pathway; (S)-tetrahydrodipicolinate from L-aspartate: step 4/4.</text>
</comment>
<keyword evidence="4 12" id="KW-0220">Diaminopimelate biosynthesis</keyword>
<evidence type="ECO:0000256" key="8">
    <source>
        <dbReference type="ARBA" id="ARBA00037922"/>
    </source>
</evidence>
<evidence type="ECO:0000256" key="11">
    <source>
        <dbReference type="ARBA" id="ARBA00049396"/>
    </source>
</evidence>
<feature type="binding site" evidence="12">
    <location>
        <position position="136"/>
    </location>
    <ligand>
        <name>(S)-2,3,4,5-tetrahydrodipicolinate</name>
        <dbReference type="ChEBI" id="CHEBI:16845"/>
    </ligand>
</feature>
<dbReference type="GO" id="GO:0051287">
    <property type="term" value="F:NAD binding"/>
    <property type="evidence" value="ECO:0007669"/>
    <property type="project" value="UniProtKB-UniRule"/>
</dbReference>